<dbReference type="OrthoDB" id="9788959at2"/>
<evidence type="ECO:0000259" key="2">
    <source>
        <dbReference type="Pfam" id="PF00582"/>
    </source>
</evidence>
<dbReference type="PANTHER" id="PTHR46268">
    <property type="entry name" value="STRESS RESPONSE PROTEIN NHAX"/>
    <property type="match status" value="1"/>
</dbReference>
<name>A0A5B8YGR3_9FLAO</name>
<dbReference type="Proteomes" id="UP000321954">
    <property type="component" value="Chromosome"/>
</dbReference>
<evidence type="ECO:0000313" key="3">
    <source>
        <dbReference type="EMBL" id="QED37182.1"/>
    </source>
</evidence>
<accession>A0A5B8YGR3</accession>
<dbReference type="Pfam" id="PF00582">
    <property type="entry name" value="Usp"/>
    <property type="match status" value="1"/>
</dbReference>
<sequence length="276" mass="31203">MKANKIVVPIDFTQTSKVGANYAIFLAEPLHSEIIFVHAYSVGNQFGGYGAITYAVPDNFVSNEKFYKEKMTEFLENFPQLSSINFRSVFAPGSTVDIICQVAKKEEAKLIIMGTEGTNAVEGYFIGTISEKISRMASCPVMIIPEDFEVSEIKSISLALDSDNLKSNIELGVLADLLNLFDAKLYILHFLEDNNKTINKEEVKDYYVGQFQRENISFHLLSNGEKDNIIDNFLQENRIDVLALIYREHGLFKQLTEMGLRKKMVFDSNVPILILK</sequence>
<dbReference type="SUPFAM" id="SSF52402">
    <property type="entry name" value="Adenine nucleotide alpha hydrolases-like"/>
    <property type="match status" value="2"/>
</dbReference>
<dbReference type="PRINTS" id="PR01438">
    <property type="entry name" value="UNVRSLSTRESS"/>
</dbReference>
<dbReference type="AlphaFoldDB" id="A0A5B8YGR3"/>
<dbReference type="InterPro" id="IPR006016">
    <property type="entry name" value="UspA"/>
</dbReference>
<feature type="domain" description="UspA" evidence="2">
    <location>
        <begin position="4"/>
        <end position="145"/>
    </location>
</feature>
<evidence type="ECO:0000313" key="4">
    <source>
        <dbReference type="Proteomes" id="UP000321954"/>
    </source>
</evidence>
<organism evidence="3 4">
    <name type="scientific">Antarcticibacterium arcticum</name>
    <dbReference type="NCBI Taxonomy" id="2585771"/>
    <lineage>
        <taxon>Bacteria</taxon>
        <taxon>Pseudomonadati</taxon>
        <taxon>Bacteroidota</taxon>
        <taxon>Flavobacteriia</taxon>
        <taxon>Flavobacteriales</taxon>
        <taxon>Flavobacteriaceae</taxon>
        <taxon>Antarcticibacterium</taxon>
    </lineage>
</organism>
<dbReference type="CDD" id="cd00293">
    <property type="entry name" value="USP-like"/>
    <property type="match status" value="1"/>
</dbReference>
<dbReference type="EMBL" id="CP042476">
    <property type="protein sequence ID" value="QED37182.1"/>
    <property type="molecule type" value="Genomic_DNA"/>
</dbReference>
<evidence type="ECO:0000256" key="1">
    <source>
        <dbReference type="ARBA" id="ARBA00008791"/>
    </source>
</evidence>
<dbReference type="RefSeq" id="WP_146831804.1">
    <property type="nucleotide sequence ID" value="NZ_CP042476.1"/>
</dbReference>
<dbReference type="KEGG" id="anp:FK178_05415"/>
<comment type="similarity">
    <text evidence="1">Belongs to the universal stress protein A family.</text>
</comment>
<gene>
    <name evidence="3" type="ORF">FK178_05415</name>
</gene>
<reference evidence="3 4" key="1">
    <citation type="submission" date="2019-08" db="EMBL/GenBank/DDBJ databases">
        <title>Antarcticibacterium arcticum sp. nov., a bacterium isolated from marine sediment of the Canadian Beaufort Sea.</title>
        <authorList>
            <person name="Lee Y.M."/>
            <person name="Baek K."/>
            <person name="Lee D.-H."/>
            <person name="Shin S.C."/>
            <person name="Jin Y.K."/>
            <person name="Park Y."/>
        </authorList>
    </citation>
    <scope>NUCLEOTIDE SEQUENCE [LARGE SCALE GENOMIC DNA]</scope>
    <source>
        <strain evidence="3 4">PAMC 28998</strain>
    </source>
</reference>
<dbReference type="PANTHER" id="PTHR46268:SF6">
    <property type="entry name" value="UNIVERSAL STRESS PROTEIN UP12"/>
    <property type="match status" value="1"/>
</dbReference>
<dbReference type="Gene3D" id="3.40.50.12370">
    <property type="match status" value="1"/>
</dbReference>
<dbReference type="InterPro" id="IPR006015">
    <property type="entry name" value="Universal_stress_UspA"/>
</dbReference>
<proteinExistence type="inferred from homology"/>
<keyword evidence="4" id="KW-1185">Reference proteome</keyword>
<protein>
    <submittedName>
        <fullName evidence="3">Universal stress protein</fullName>
    </submittedName>
</protein>